<dbReference type="RefSeq" id="WP_146040235.1">
    <property type="nucleotide sequence ID" value="NZ_OFSM01000133.1"/>
</dbReference>
<dbReference type="Proteomes" id="UP000236311">
    <property type="component" value="Unassembled WGS sequence"/>
</dbReference>
<organism evidence="1 2">
    <name type="scientific">Acetatifactor muris</name>
    <dbReference type="NCBI Taxonomy" id="879566"/>
    <lineage>
        <taxon>Bacteria</taxon>
        <taxon>Bacillati</taxon>
        <taxon>Bacillota</taxon>
        <taxon>Clostridia</taxon>
        <taxon>Lachnospirales</taxon>
        <taxon>Lachnospiraceae</taxon>
        <taxon>Acetatifactor</taxon>
    </lineage>
</organism>
<evidence type="ECO:0000313" key="1">
    <source>
        <dbReference type="EMBL" id="SOY32982.1"/>
    </source>
</evidence>
<accession>A0A2K4ZRJ1</accession>
<proteinExistence type="predicted"/>
<dbReference type="OrthoDB" id="2061506at2"/>
<dbReference type="AlphaFoldDB" id="A0A2K4ZRJ1"/>
<sequence length="75" mass="8668">MSDREKLFQLVDAIPDYKLCYAITYLQGLTDGGRAELNKETLEAFEEAERISKDPSVKSYTDVKEMFREILEDEA</sequence>
<gene>
    <name evidence="1" type="ORF">AMURIS_05750</name>
</gene>
<reference evidence="1 2" key="1">
    <citation type="submission" date="2018-01" db="EMBL/GenBank/DDBJ databases">
        <authorList>
            <person name="Gaut B.S."/>
            <person name="Morton B.R."/>
            <person name="Clegg M.T."/>
            <person name="Duvall M.R."/>
        </authorList>
    </citation>
    <scope>NUCLEOTIDE SEQUENCE [LARGE SCALE GENOMIC DNA]</scope>
    <source>
        <strain evidence="1">GP69</strain>
    </source>
</reference>
<evidence type="ECO:0000313" key="2">
    <source>
        <dbReference type="Proteomes" id="UP000236311"/>
    </source>
</evidence>
<keyword evidence="2" id="KW-1185">Reference proteome</keyword>
<dbReference type="EMBL" id="OFSM01000133">
    <property type="protein sequence ID" value="SOY32982.1"/>
    <property type="molecule type" value="Genomic_DNA"/>
</dbReference>
<protein>
    <submittedName>
        <fullName evidence="1">Uncharacterized protein</fullName>
    </submittedName>
</protein>
<name>A0A2K4ZRJ1_9FIRM</name>